<dbReference type="Proteomes" id="UP000321155">
    <property type="component" value="Unassembled WGS sequence"/>
</dbReference>
<accession>A0ABQ0X512</accession>
<organism evidence="1 2">
    <name type="scientific">Kocuria flava</name>
    <dbReference type="NCBI Taxonomy" id="446860"/>
    <lineage>
        <taxon>Bacteria</taxon>
        <taxon>Bacillati</taxon>
        <taxon>Actinomycetota</taxon>
        <taxon>Actinomycetes</taxon>
        <taxon>Micrococcales</taxon>
        <taxon>Micrococcaceae</taxon>
        <taxon>Kocuria</taxon>
    </lineage>
</organism>
<gene>
    <name evidence="1" type="ORF">KFL01_14600</name>
</gene>
<proteinExistence type="predicted"/>
<sequence length="135" mass="15081">MVSEVLGESTHAHPEDFIAIDPNGRLMTINSKASISPRSCRITRSGDLSVPRLGRGQNRIRYATYRANLISPLDGESFAQVVKVDLLHLKAQVFEIGNDGRLSRVTNLHEVSDLMRKTLEDFPDSMPPPNIWDLV</sequence>
<evidence type="ECO:0000313" key="1">
    <source>
        <dbReference type="EMBL" id="GEO92154.1"/>
    </source>
</evidence>
<keyword evidence="2" id="KW-1185">Reference proteome</keyword>
<dbReference type="EMBL" id="BJZR01000033">
    <property type="protein sequence ID" value="GEO92154.1"/>
    <property type="molecule type" value="Genomic_DNA"/>
</dbReference>
<name>A0ABQ0X512_9MICC</name>
<evidence type="ECO:0000313" key="2">
    <source>
        <dbReference type="Proteomes" id="UP000321155"/>
    </source>
</evidence>
<comment type="caution">
    <text evidence="1">The sequence shown here is derived from an EMBL/GenBank/DDBJ whole genome shotgun (WGS) entry which is preliminary data.</text>
</comment>
<protein>
    <submittedName>
        <fullName evidence="1">Uncharacterized protein</fullName>
    </submittedName>
</protein>
<reference evidence="1 2" key="1">
    <citation type="submission" date="2019-07" db="EMBL/GenBank/DDBJ databases">
        <title>Whole genome shotgun sequence of Kocuria flava NBRC 107626.</title>
        <authorList>
            <person name="Hosoyama A."/>
            <person name="Uohara A."/>
            <person name="Ohji S."/>
            <person name="Ichikawa N."/>
        </authorList>
    </citation>
    <scope>NUCLEOTIDE SEQUENCE [LARGE SCALE GENOMIC DNA]</scope>
    <source>
        <strain evidence="1 2">NBRC 107626</strain>
    </source>
</reference>